<keyword evidence="1" id="KW-0479">Metal-binding</keyword>
<protein>
    <submittedName>
        <fullName evidence="8">Zinc finger and SCAN domain-containing protein 16-like protein</fullName>
    </submittedName>
</protein>
<evidence type="ECO:0000256" key="1">
    <source>
        <dbReference type="ARBA" id="ARBA00022723"/>
    </source>
</evidence>
<dbReference type="SUPFAM" id="SSF57667">
    <property type="entry name" value="beta-beta-alpha zinc fingers"/>
    <property type="match status" value="1"/>
</dbReference>
<dbReference type="SMART" id="SM00355">
    <property type="entry name" value="ZnF_C2H2"/>
    <property type="match status" value="2"/>
</dbReference>
<dbReference type="Pfam" id="PF00096">
    <property type="entry name" value="zf-C2H2"/>
    <property type="match status" value="1"/>
</dbReference>
<feature type="compositionally biased region" description="Polar residues" evidence="6">
    <location>
        <begin position="92"/>
        <end position="104"/>
    </location>
</feature>
<dbReference type="Proteomes" id="UP000288716">
    <property type="component" value="Unassembled WGS sequence"/>
</dbReference>
<dbReference type="OrthoDB" id="9368434at2759"/>
<dbReference type="PANTHER" id="PTHR23226">
    <property type="entry name" value="ZINC FINGER AND SCAN DOMAIN-CONTAINING"/>
    <property type="match status" value="1"/>
</dbReference>
<keyword evidence="4" id="KW-0862">Zinc</keyword>
<dbReference type="EMBL" id="NCKV01044475">
    <property type="protein sequence ID" value="RWS18182.1"/>
    <property type="molecule type" value="Genomic_DNA"/>
</dbReference>
<feature type="region of interest" description="Disordered" evidence="6">
    <location>
        <begin position="92"/>
        <end position="118"/>
    </location>
</feature>
<evidence type="ECO:0000259" key="7">
    <source>
        <dbReference type="PROSITE" id="PS50157"/>
    </source>
</evidence>
<keyword evidence="2" id="KW-0677">Repeat</keyword>
<comment type="caution">
    <text evidence="8">The sequence shown here is derived from an EMBL/GenBank/DDBJ whole genome shotgun (WGS) entry which is preliminary data.</text>
</comment>
<sequence>MNEDCNRSLNNNAVEDICDDTSEIIVDGVSFKCYDAAFNEDTVGYESSMINNEVNEEMNIDNSFDVTKEMDTLSNNSQRIVRNDELVEELASTSTSTQPDSCVTANEDEADNEEMTSVESKNYSCDQCSKSFAHYRNLSSHKRTHDKKFKCTECPAEFINLSNLSLHKKLLWKKCF</sequence>
<dbReference type="VEuPathDB" id="VectorBase:LDEU013858"/>
<dbReference type="GO" id="GO:0000978">
    <property type="term" value="F:RNA polymerase II cis-regulatory region sequence-specific DNA binding"/>
    <property type="evidence" value="ECO:0007669"/>
    <property type="project" value="TreeGrafter"/>
</dbReference>
<dbReference type="STRING" id="299467.A0A443RSD8"/>
<evidence type="ECO:0000256" key="2">
    <source>
        <dbReference type="ARBA" id="ARBA00022737"/>
    </source>
</evidence>
<keyword evidence="3 5" id="KW-0863">Zinc-finger</keyword>
<dbReference type="PANTHER" id="PTHR23226:SF423">
    <property type="entry name" value="C2H2-TYPE DOMAIN-CONTAINING PROTEIN"/>
    <property type="match status" value="1"/>
</dbReference>
<feature type="domain" description="C2H2-type" evidence="7">
    <location>
        <begin position="123"/>
        <end position="150"/>
    </location>
</feature>
<reference evidence="8 9" key="1">
    <citation type="journal article" date="2018" name="Gigascience">
        <title>Genomes of trombidid mites reveal novel predicted allergens and laterally-transferred genes associated with secondary metabolism.</title>
        <authorList>
            <person name="Dong X."/>
            <person name="Chaisiri K."/>
            <person name="Xia D."/>
            <person name="Armstrong S.D."/>
            <person name="Fang Y."/>
            <person name="Donnelly M.J."/>
            <person name="Kadowaki T."/>
            <person name="McGarry J.W."/>
            <person name="Darby A.C."/>
            <person name="Makepeace B.L."/>
        </authorList>
    </citation>
    <scope>NUCLEOTIDE SEQUENCE [LARGE SCALE GENOMIC DNA]</scope>
    <source>
        <strain evidence="8">UoL-UT</strain>
    </source>
</reference>
<feature type="compositionally biased region" description="Acidic residues" evidence="6">
    <location>
        <begin position="106"/>
        <end position="116"/>
    </location>
</feature>
<dbReference type="AlphaFoldDB" id="A0A443RSD8"/>
<evidence type="ECO:0000313" key="9">
    <source>
        <dbReference type="Proteomes" id="UP000288716"/>
    </source>
</evidence>
<dbReference type="InterPro" id="IPR036236">
    <property type="entry name" value="Znf_C2H2_sf"/>
</dbReference>
<dbReference type="Gene3D" id="3.30.160.60">
    <property type="entry name" value="Classic Zinc Finger"/>
    <property type="match status" value="1"/>
</dbReference>
<evidence type="ECO:0000256" key="3">
    <source>
        <dbReference type="ARBA" id="ARBA00022771"/>
    </source>
</evidence>
<name>A0A443RSD8_9ACAR</name>
<proteinExistence type="predicted"/>
<dbReference type="FunFam" id="3.30.160.60:FF:000446">
    <property type="entry name" value="Zinc finger protein"/>
    <property type="match status" value="1"/>
</dbReference>
<organism evidence="8 9">
    <name type="scientific">Leptotrombidium deliense</name>
    <dbReference type="NCBI Taxonomy" id="299467"/>
    <lineage>
        <taxon>Eukaryota</taxon>
        <taxon>Metazoa</taxon>
        <taxon>Ecdysozoa</taxon>
        <taxon>Arthropoda</taxon>
        <taxon>Chelicerata</taxon>
        <taxon>Arachnida</taxon>
        <taxon>Acari</taxon>
        <taxon>Acariformes</taxon>
        <taxon>Trombidiformes</taxon>
        <taxon>Prostigmata</taxon>
        <taxon>Anystina</taxon>
        <taxon>Parasitengona</taxon>
        <taxon>Trombiculoidea</taxon>
        <taxon>Trombiculidae</taxon>
        <taxon>Leptotrombidium</taxon>
    </lineage>
</organism>
<dbReference type="GO" id="GO:0000981">
    <property type="term" value="F:DNA-binding transcription factor activity, RNA polymerase II-specific"/>
    <property type="evidence" value="ECO:0007669"/>
    <property type="project" value="TreeGrafter"/>
</dbReference>
<accession>A0A443RSD8</accession>
<dbReference type="Pfam" id="PF13912">
    <property type="entry name" value="zf-C2H2_6"/>
    <property type="match status" value="1"/>
</dbReference>
<dbReference type="GO" id="GO:0005634">
    <property type="term" value="C:nucleus"/>
    <property type="evidence" value="ECO:0007669"/>
    <property type="project" value="UniProtKB-ARBA"/>
</dbReference>
<gene>
    <name evidence="8" type="ORF">B4U80_08957</name>
</gene>
<dbReference type="PROSITE" id="PS50157">
    <property type="entry name" value="ZINC_FINGER_C2H2_2"/>
    <property type="match status" value="1"/>
</dbReference>
<evidence type="ECO:0000256" key="5">
    <source>
        <dbReference type="PROSITE-ProRule" id="PRU00042"/>
    </source>
</evidence>
<evidence type="ECO:0000256" key="6">
    <source>
        <dbReference type="SAM" id="MobiDB-lite"/>
    </source>
</evidence>
<dbReference type="PROSITE" id="PS00028">
    <property type="entry name" value="ZINC_FINGER_C2H2_1"/>
    <property type="match status" value="1"/>
</dbReference>
<keyword evidence="9" id="KW-1185">Reference proteome</keyword>
<dbReference type="InterPro" id="IPR013087">
    <property type="entry name" value="Znf_C2H2_type"/>
</dbReference>
<evidence type="ECO:0000313" key="8">
    <source>
        <dbReference type="EMBL" id="RWS18182.1"/>
    </source>
</evidence>
<evidence type="ECO:0000256" key="4">
    <source>
        <dbReference type="ARBA" id="ARBA00022833"/>
    </source>
</evidence>
<dbReference type="GO" id="GO:0008270">
    <property type="term" value="F:zinc ion binding"/>
    <property type="evidence" value="ECO:0007669"/>
    <property type="project" value="UniProtKB-KW"/>
</dbReference>